<organism evidence="9 10">
    <name type="scientific">Folsomia candida</name>
    <name type="common">Springtail</name>
    <dbReference type="NCBI Taxonomy" id="158441"/>
    <lineage>
        <taxon>Eukaryota</taxon>
        <taxon>Metazoa</taxon>
        <taxon>Ecdysozoa</taxon>
        <taxon>Arthropoda</taxon>
        <taxon>Hexapoda</taxon>
        <taxon>Collembola</taxon>
        <taxon>Entomobryomorpha</taxon>
        <taxon>Isotomoidea</taxon>
        <taxon>Isotomidae</taxon>
        <taxon>Proisotominae</taxon>
        <taxon>Folsomia</taxon>
    </lineage>
</organism>
<dbReference type="GO" id="GO:0000977">
    <property type="term" value="F:RNA polymerase II transcription regulatory region sequence-specific DNA binding"/>
    <property type="evidence" value="ECO:0007669"/>
    <property type="project" value="TreeGrafter"/>
</dbReference>
<reference evidence="9 10" key="1">
    <citation type="submission" date="2015-12" db="EMBL/GenBank/DDBJ databases">
        <title>The genome of Folsomia candida.</title>
        <authorList>
            <person name="Faddeeva A."/>
            <person name="Derks M.F."/>
            <person name="Anvar Y."/>
            <person name="Smit S."/>
            <person name="Van Straalen N."/>
            <person name="Roelofs D."/>
        </authorList>
    </citation>
    <scope>NUCLEOTIDE SEQUENCE [LARGE SCALE GENOMIC DNA]</scope>
    <source>
        <strain evidence="9 10">VU population</strain>
        <tissue evidence="9">Whole body</tissue>
    </source>
</reference>
<keyword evidence="4 7" id="KW-0863">Zinc-finger</keyword>
<comment type="caution">
    <text evidence="9">The sequence shown here is derived from an EMBL/GenBank/DDBJ whole genome shotgun (WGS) entry which is preliminary data.</text>
</comment>
<evidence type="ECO:0000256" key="3">
    <source>
        <dbReference type="ARBA" id="ARBA00022737"/>
    </source>
</evidence>
<dbReference type="GO" id="GO:0000981">
    <property type="term" value="F:DNA-binding transcription factor activity, RNA polymerase II-specific"/>
    <property type="evidence" value="ECO:0007669"/>
    <property type="project" value="TreeGrafter"/>
</dbReference>
<accession>A0A226ETG8</accession>
<dbReference type="Proteomes" id="UP000198287">
    <property type="component" value="Unassembled WGS sequence"/>
</dbReference>
<dbReference type="InterPro" id="IPR013087">
    <property type="entry name" value="Znf_C2H2_type"/>
</dbReference>
<dbReference type="GO" id="GO:0008270">
    <property type="term" value="F:zinc ion binding"/>
    <property type="evidence" value="ECO:0007669"/>
    <property type="project" value="UniProtKB-KW"/>
</dbReference>
<evidence type="ECO:0000256" key="2">
    <source>
        <dbReference type="ARBA" id="ARBA00022723"/>
    </source>
</evidence>
<proteinExistence type="predicted"/>
<evidence type="ECO:0000256" key="6">
    <source>
        <dbReference type="ARBA" id="ARBA00023242"/>
    </source>
</evidence>
<sequence>MAGGEGKGSLRPYRCWAPCKSTFASAAALGVHQIKCRHNPALRRTNISTPLTRFLRPSVPVPQNLTPLPSPTAGNRVVTACATSTTPITYQILSPPPTPPSPEVNDGADNTRITGLKRKLNDDDDGTGLSDSSNHHLEGRSYCPKKCGKHFVDKCGATRHALYCGITPEEKKDAVIKKFAGDPRHVCSKCGEVFASTSMKSSHEDICILTAEEVKLKYKDDESHFCQTCGDFFVQVINRTTHQKSCGATIDQLHIKFKDDPRHWCTDCGEFFIHYQNLRSHVERYHSVLDILTMTANQMKRVHPLNHNKTAIGNEDCLDPSFPNYSEIIEKKLQWVELFSQREVASYVYRAFVLGPLFRRGTDYREFILQHPEQTARYSGMKSEDGRFSDINNWHKQSPPLSALGRGHMEGLEVVFGGDTLFEGPDAGKDARALEALEINFGYYYQQYSETKMRFLNTRRELSNLAFNPPTKIKDMIEHAVRGDDIVPLEASLTKVEFSPVLCDNNVVTSTFSPLNISTRPRPTTEADIMTEVDTLFGQLMAELRLLSPSSFNVYSVLLFKKADLGGVSRPREILEKLLGSEEQTQLEAYHGKGVEASDGGINRAHYVNPDFDTILKELKSGEKIALQVARTRCTSREDAEEKEAFLQYETGVVNRKKPHGIVRIVPLNIRTEWAAWRRLPDHVKRIAQESGERGIMPFSFGSATEDPLWKDGDFEFPINLRRQLSKPELKVVDSHFR</sequence>
<keyword evidence="5" id="KW-0862">Zinc</keyword>
<dbReference type="Gene3D" id="3.30.160.60">
    <property type="entry name" value="Classic Zinc Finger"/>
    <property type="match status" value="1"/>
</dbReference>
<evidence type="ECO:0000313" key="9">
    <source>
        <dbReference type="EMBL" id="OXA60520.1"/>
    </source>
</evidence>
<keyword evidence="2" id="KW-0479">Metal-binding</keyword>
<evidence type="ECO:0000256" key="1">
    <source>
        <dbReference type="ARBA" id="ARBA00004123"/>
    </source>
</evidence>
<dbReference type="PANTHER" id="PTHR24381:SF393">
    <property type="entry name" value="CHROMATIN-LINKED ADAPTOR FOR MSL PROTEINS, ISOFORM B"/>
    <property type="match status" value="1"/>
</dbReference>
<name>A0A226ETG8_FOLCA</name>
<feature type="domain" description="C2H2-type" evidence="8">
    <location>
        <begin position="263"/>
        <end position="287"/>
    </location>
</feature>
<gene>
    <name evidence="9" type="ORF">Fcan01_05538</name>
</gene>
<dbReference type="GO" id="GO:0005634">
    <property type="term" value="C:nucleus"/>
    <property type="evidence" value="ECO:0007669"/>
    <property type="project" value="UniProtKB-SubCell"/>
</dbReference>
<keyword evidence="6" id="KW-0539">Nucleus</keyword>
<dbReference type="PROSITE" id="PS00028">
    <property type="entry name" value="ZINC_FINGER_C2H2_1"/>
    <property type="match status" value="2"/>
</dbReference>
<dbReference type="PANTHER" id="PTHR24381">
    <property type="entry name" value="ZINC FINGER PROTEIN"/>
    <property type="match status" value="1"/>
</dbReference>
<protein>
    <submittedName>
        <fullName evidence="9">Zinc finger protein 2</fullName>
    </submittedName>
</protein>
<dbReference type="PROSITE" id="PS50157">
    <property type="entry name" value="ZINC_FINGER_C2H2_2"/>
    <property type="match status" value="1"/>
</dbReference>
<dbReference type="EMBL" id="LNIX01000002">
    <property type="protein sequence ID" value="OXA60520.1"/>
    <property type="molecule type" value="Genomic_DNA"/>
</dbReference>
<evidence type="ECO:0000313" key="10">
    <source>
        <dbReference type="Proteomes" id="UP000198287"/>
    </source>
</evidence>
<keyword evidence="10" id="KW-1185">Reference proteome</keyword>
<keyword evidence="3" id="KW-0677">Repeat</keyword>
<evidence type="ECO:0000259" key="8">
    <source>
        <dbReference type="PROSITE" id="PS50157"/>
    </source>
</evidence>
<dbReference type="AlphaFoldDB" id="A0A226ETG8"/>
<evidence type="ECO:0000256" key="5">
    <source>
        <dbReference type="ARBA" id="ARBA00022833"/>
    </source>
</evidence>
<evidence type="ECO:0000256" key="4">
    <source>
        <dbReference type="ARBA" id="ARBA00022771"/>
    </source>
</evidence>
<evidence type="ECO:0000256" key="7">
    <source>
        <dbReference type="PROSITE-ProRule" id="PRU00042"/>
    </source>
</evidence>
<comment type="subcellular location">
    <subcellularLocation>
        <location evidence="1">Nucleus</location>
    </subcellularLocation>
</comment>